<accession>A0A8A4TTD5</accession>
<evidence type="ECO:0000313" key="2">
    <source>
        <dbReference type="Proteomes" id="UP000663929"/>
    </source>
</evidence>
<dbReference type="Proteomes" id="UP000663929">
    <property type="component" value="Chromosome"/>
</dbReference>
<dbReference type="AlphaFoldDB" id="A0A8A4TTD5"/>
<protein>
    <submittedName>
        <fullName evidence="1">Uncharacterized protein</fullName>
    </submittedName>
</protein>
<gene>
    <name evidence="1" type="ORF">J3U87_12250</name>
</gene>
<organism evidence="1 2">
    <name type="scientific">Sulfidibacter corallicola</name>
    <dbReference type="NCBI Taxonomy" id="2818388"/>
    <lineage>
        <taxon>Bacteria</taxon>
        <taxon>Pseudomonadati</taxon>
        <taxon>Acidobacteriota</taxon>
        <taxon>Holophagae</taxon>
        <taxon>Acanthopleuribacterales</taxon>
        <taxon>Acanthopleuribacteraceae</taxon>
        <taxon>Sulfidibacter</taxon>
    </lineage>
</organism>
<sequence>MVDYLREECLQYSPIESQPICFSVHAIMRGKNESVGVRTEGRNPGKMQETHWILEMCHDLSSPVLRRFQELGVASFLNGRDLPLLR</sequence>
<keyword evidence="2" id="KW-1185">Reference proteome</keyword>
<dbReference type="RefSeq" id="WP_237383319.1">
    <property type="nucleotide sequence ID" value="NZ_CP071793.1"/>
</dbReference>
<reference evidence="1" key="1">
    <citation type="submission" date="2021-03" db="EMBL/GenBank/DDBJ databases">
        <title>Acanthopleuribacteraceae sp. M133.</title>
        <authorList>
            <person name="Wang G."/>
        </authorList>
    </citation>
    <scope>NUCLEOTIDE SEQUENCE</scope>
    <source>
        <strain evidence="1">M133</strain>
    </source>
</reference>
<proteinExistence type="predicted"/>
<dbReference type="KEGG" id="scor:J3U87_12250"/>
<name>A0A8A4TTD5_SULCO</name>
<dbReference type="EMBL" id="CP071793">
    <property type="protein sequence ID" value="QTD53219.1"/>
    <property type="molecule type" value="Genomic_DNA"/>
</dbReference>
<evidence type="ECO:0000313" key="1">
    <source>
        <dbReference type="EMBL" id="QTD53219.1"/>
    </source>
</evidence>